<evidence type="ECO:0000313" key="1">
    <source>
        <dbReference type="EMBL" id="TQN66899.1"/>
    </source>
</evidence>
<keyword evidence="2" id="KW-1185">Reference proteome</keyword>
<accession>A0A5Q4BK04</accession>
<evidence type="ECO:0000313" key="2">
    <source>
        <dbReference type="Proteomes" id="UP000326340"/>
    </source>
</evidence>
<sequence>MSVRRTSFSTARVVTALTLSRRAPPNRADCPHDSDARPANLKVESARGVWRGGNICGNQDRARARARSDLHGPAHISRPRWCR</sequence>
<gene>
    <name evidence="1" type="ORF">CSHISOI_08532</name>
</gene>
<protein>
    <submittedName>
        <fullName evidence="1">Uncharacterized protein</fullName>
    </submittedName>
</protein>
<dbReference type="AlphaFoldDB" id="A0A5Q4BK04"/>
<dbReference type="EMBL" id="PUHP01001056">
    <property type="protein sequence ID" value="TQN66899.1"/>
    <property type="molecule type" value="Genomic_DNA"/>
</dbReference>
<name>A0A5Q4BK04_9PEZI</name>
<proteinExistence type="predicted"/>
<organism evidence="1 2">
    <name type="scientific">Colletotrichum shisoi</name>
    <dbReference type="NCBI Taxonomy" id="2078593"/>
    <lineage>
        <taxon>Eukaryota</taxon>
        <taxon>Fungi</taxon>
        <taxon>Dikarya</taxon>
        <taxon>Ascomycota</taxon>
        <taxon>Pezizomycotina</taxon>
        <taxon>Sordariomycetes</taxon>
        <taxon>Hypocreomycetidae</taxon>
        <taxon>Glomerellales</taxon>
        <taxon>Glomerellaceae</taxon>
        <taxon>Colletotrichum</taxon>
        <taxon>Colletotrichum destructivum species complex</taxon>
    </lineage>
</organism>
<reference evidence="1 2" key="1">
    <citation type="journal article" date="2019" name="Sci. Rep.">
        <title>Colletotrichum shisoi sp. nov., an anthracnose pathogen of Perilla frutescens in Japan: molecular phylogenetic, morphological and genomic evidence.</title>
        <authorList>
            <person name="Gan P."/>
            <person name="Tsushima A."/>
            <person name="Hiroyama R."/>
            <person name="Narusaka M."/>
            <person name="Takano Y."/>
            <person name="Narusaka Y."/>
            <person name="Kawaradani M."/>
            <person name="Damm U."/>
            <person name="Shirasu K."/>
        </authorList>
    </citation>
    <scope>NUCLEOTIDE SEQUENCE [LARGE SCALE GENOMIC DNA]</scope>
    <source>
        <strain evidence="1 2">PG-2018a</strain>
    </source>
</reference>
<comment type="caution">
    <text evidence="1">The sequence shown here is derived from an EMBL/GenBank/DDBJ whole genome shotgun (WGS) entry which is preliminary data.</text>
</comment>
<dbReference type="Proteomes" id="UP000326340">
    <property type="component" value="Unassembled WGS sequence"/>
</dbReference>